<dbReference type="Gene3D" id="3.30.200.20">
    <property type="entry name" value="Phosphorylase Kinase, domain 1"/>
    <property type="match status" value="1"/>
</dbReference>
<dbReference type="CDD" id="cd05154">
    <property type="entry name" value="ACAD10_11_N-like"/>
    <property type="match status" value="1"/>
</dbReference>
<dbReference type="Proteomes" id="UP000648075">
    <property type="component" value="Unassembled WGS sequence"/>
</dbReference>
<dbReference type="InterPro" id="IPR051678">
    <property type="entry name" value="AGP_Transferase"/>
</dbReference>
<protein>
    <submittedName>
        <fullName evidence="2">Aminoglycoside phosphotransferase</fullName>
    </submittedName>
</protein>
<dbReference type="EMBL" id="BMZA01000001">
    <property type="protein sequence ID" value="GGY93161.1"/>
    <property type="molecule type" value="Genomic_DNA"/>
</dbReference>
<dbReference type="SUPFAM" id="SSF56112">
    <property type="entry name" value="Protein kinase-like (PK-like)"/>
    <property type="match status" value="1"/>
</dbReference>
<comment type="caution">
    <text evidence="2">The sequence shown here is derived from an EMBL/GenBank/DDBJ whole genome shotgun (WGS) entry which is preliminary data.</text>
</comment>
<dbReference type="RefSeq" id="WP_189619499.1">
    <property type="nucleotide sequence ID" value="NZ_BMZA01000001.1"/>
</dbReference>
<sequence length="377" mass="42416">MTAPTRDIEPRILEILMEKRTRRTQGPYSPRTTQQVESALLSLLGDEGGTISDVRRMSGGASKEQFIFAYDGPRGPERLVLRMDPLEGLIETCRRREAQVLRAMSGIVPAPEVLYVDSDGSHLGLPGLVTSFVTGVAKPPQAAASVSGLRTSFDEQWRARLAPQFMANLIAIHGVDIRRVDLPDFAMPDAHARQPALRQVDWWSQVWEDDLIDAIPIMAIAESWFRENLPSCDDPVLVHGDYRTGNYLFDPQDGQVTAVLDWELAHFGDFHEDLAWNLQPIFADSGEDGVDYVSSLMRREDFLERYERQSGRIVNQKTIRFYDALNAWKCIIIDLSSCLTAARDGNNHQDILLSWLATSAYINIDHMTEVLEEAMAV</sequence>
<dbReference type="AlphaFoldDB" id="A0A918UDJ0"/>
<accession>A0A918UDJ0</accession>
<proteinExistence type="predicted"/>
<dbReference type="InterPro" id="IPR011009">
    <property type="entry name" value="Kinase-like_dom_sf"/>
</dbReference>
<organism evidence="2 3">
    <name type="scientific">Novosphingobium colocasiae</name>
    <dbReference type="NCBI Taxonomy" id="1256513"/>
    <lineage>
        <taxon>Bacteria</taxon>
        <taxon>Pseudomonadati</taxon>
        <taxon>Pseudomonadota</taxon>
        <taxon>Alphaproteobacteria</taxon>
        <taxon>Sphingomonadales</taxon>
        <taxon>Sphingomonadaceae</taxon>
        <taxon>Novosphingobium</taxon>
    </lineage>
</organism>
<evidence type="ECO:0000313" key="3">
    <source>
        <dbReference type="Proteomes" id="UP000648075"/>
    </source>
</evidence>
<keyword evidence="3" id="KW-1185">Reference proteome</keyword>
<feature type="domain" description="Aminoglycoside phosphotransferase" evidence="1">
    <location>
        <begin position="54"/>
        <end position="282"/>
    </location>
</feature>
<evidence type="ECO:0000259" key="1">
    <source>
        <dbReference type="Pfam" id="PF01636"/>
    </source>
</evidence>
<name>A0A918UDJ0_9SPHN</name>
<dbReference type="InterPro" id="IPR002575">
    <property type="entry name" value="Aminoglycoside_PTrfase"/>
</dbReference>
<dbReference type="Gene3D" id="3.90.1200.10">
    <property type="match status" value="1"/>
</dbReference>
<reference evidence="2" key="2">
    <citation type="submission" date="2020-09" db="EMBL/GenBank/DDBJ databases">
        <authorList>
            <person name="Sun Q."/>
            <person name="Kim S."/>
        </authorList>
    </citation>
    <scope>NUCLEOTIDE SEQUENCE</scope>
    <source>
        <strain evidence="2">KCTC 32255</strain>
    </source>
</reference>
<dbReference type="Pfam" id="PF01636">
    <property type="entry name" value="APH"/>
    <property type="match status" value="1"/>
</dbReference>
<dbReference type="InterPro" id="IPR041726">
    <property type="entry name" value="ACAD10_11_N"/>
</dbReference>
<reference evidence="2" key="1">
    <citation type="journal article" date="2014" name="Int. J. Syst. Evol. Microbiol.">
        <title>Complete genome sequence of Corynebacterium casei LMG S-19264T (=DSM 44701T), isolated from a smear-ripened cheese.</title>
        <authorList>
            <consortium name="US DOE Joint Genome Institute (JGI-PGF)"/>
            <person name="Walter F."/>
            <person name="Albersmeier A."/>
            <person name="Kalinowski J."/>
            <person name="Ruckert C."/>
        </authorList>
    </citation>
    <scope>NUCLEOTIDE SEQUENCE</scope>
    <source>
        <strain evidence="2">KCTC 32255</strain>
    </source>
</reference>
<gene>
    <name evidence="2" type="ORF">GCM10011614_05120</name>
</gene>
<dbReference type="PANTHER" id="PTHR21310:SF40">
    <property type="entry name" value="AMINOGLYCOSIDE PHOSPHOTRANSFERASE DOMAIN-CONTAINING PROTEIN-RELATED"/>
    <property type="match status" value="1"/>
</dbReference>
<evidence type="ECO:0000313" key="2">
    <source>
        <dbReference type="EMBL" id="GGY93161.1"/>
    </source>
</evidence>
<dbReference type="PANTHER" id="PTHR21310">
    <property type="entry name" value="AMINOGLYCOSIDE PHOSPHOTRANSFERASE-RELATED-RELATED"/>
    <property type="match status" value="1"/>
</dbReference>